<proteinExistence type="predicted"/>
<feature type="region of interest" description="Disordered" evidence="4">
    <location>
        <begin position="1"/>
        <end position="41"/>
    </location>
</feature>
<dbReference type="GO" id="GO:0008017">
    <property type="term" value="F:microtubule binding"/>
    <property type="evidence" value="ECO:0007669"/>
    <property type="project" value="InterPro"/>
</dbReference>
<feature type="region of interest" description="Disordered" evidence="4">
    <location>
        <begin position="1125"/>
        <end position="1266"/>
    </location>
</feature>
<feature type="compositionally biased region" description="Polar residues" evidence="4">
    <location>
        <begin position="413"/>
        <end position="422"/>
    </location>
</feature>
<feature type="compositionally biased region" description="Polar residues" evidence="4">
    <location>
        <begin position="527"/>
        <end position="539"/>
    </location>
</feature>
<feature type="region of interest" description="Disordered" evidence="4">
    <location>
        <begin position="961"/>
        <end position="983"/>
    </location>
</feature>
<feature type="compositionally biased region" description="Low complexity" evidence="4">
    <location>
        <begin position="748"/>
        <end position="766"/>
    </location>
</feature>
<sequence>MAASQISPLRPSIRLSPAHSRDNSRSTSPERNPGSLYPKIDPLLSNLSPESTLQALTSTEAVPPNGSFSHDVLSRSISQVSPAERALGIRAAIAAQDLNIWYREVQSWTWPKHNEAKIGKGFVPPVQPRLVSKASESGSLIPPGNSEIEYYGSLPADVVEQYEKRIEEIRDGMDSLNVEELKEHVLNAHIPSRSRPSSSTSTVSVPPPLSYVQLSDFTAVVTATILRALPFLSRLSSLLSTWDVRLLVLRQVPGLLRELELVRSALDSALHALRTSDPSNSSHGILSKPSLREEHVKLESAVVAVGRRMDRALDALEGRQDSLPESWIDTLEKIESDFAEWVVEAEKYQLHAEWLCSKEQAQTAKTTEEPQPEPSSNDVQLETVSAQDATASSNAQEHYQMETIEAEPKPHAQVSTTSNAEQPQADIRNFASPPTKEPAYLALPELEISSLGSKEYEVENANAHETDHRPESRSNVIIAEDLETPTQASFFHDSPVRGRQSSPTRVPLPETPHVENKENIPPGFVQQRVSLSPTPQSIPKPSALKEHHVDEEDPFIQRPADSRVAETRVVPENAVPAKSSTKGSPHIVDYDGAVDSHPEEPDRNMAALDALYQPDHSLAQDVSATPADQMAKLISDKAESQGSLTGPKGVGVSEPSVSPFEASAKPKHSSDRGPGSSTEHPPVQSEFSKPTNSDKESANTKSQSKSEIVPQQPSSSRKPLQSPIKLAKTRPGKLELDKNTQIPRPRRPSSGSVGSLLSDNSSLISSPDAPEPQTGSSSDQLTPCRPEFTPPQPIKSHGDHMLREDRLLHLQNRNDSPRSVFQPNRSVSLPLERFINEELAFELENGVAPDTVELASACKGSDPARVPRNGPSTRTPSVPLRASSRRPVLGRGKSASDLKASAQNTRNTDHNLKAFGQNTAQRAVQHQEQPKSLRLRNRLTAHPSLESLGVKKHELTYVEEDESEMMYPGPRAPSPNRLSRKPRDRLDEKINSILNTLPGRIHLVDPNNEADTSSSSSSMDRKMRERYLSESPHGPPSRSITPAPSLTLMPASRRRSSYAHKPEDSCVKLYHLHHGGQAAPTRLFVRTVGEEGQRVMVRVGGGWADLGEYLREYVIHHGRRKVPDTPRVEVQGLAPRTSPGYSPSTMLTPGASPYITSGRATPSRPASVMSARPPSSLTVRKKRRGSNASEASTNAPRSVTTGTLSSFTSPPTASTDRRRVSVSSGYSIGEAHSPANTTAGHSDSLSTPLGLAGPKPRSRQISMSPEGEAWVEDVLQQTRRSSYVNPPPLPLNVTLEHDGPDEQDTSGHVHSIPRIRSFGDIGSAGTSRRIVLKGLNIRR</sequence>
<comment type="subcellular location">
    <subcellularLocation>
        <location evidence="1">Cytoplasm</location>
        <location evidence="1">Cytoskeleton</location>
    </subcellularLocation>
</comment>
<dbReference type="SUPFAM" id="SSF143575">
    <property type="entry name" value="GAS2 domain-like"/>
    <property type="match status" value="1"/>
</dbReference>
<feature type="region of interest" description="Disordered" evidence="4">
    <location>
        <begin position="1001"/>
        <end position="1055"/>
    </location>
</feature>
<dbReference type="Pfam" id="PF02187">
    <property type="entry name" value="GAS2"/>
    <property type="match status" value="1"/>
</dbReference>
<keyword evidence="3" id="KW-0206">Cytoskeleton</keyword>
<feature type="region of interest" description="Disordered" evidence="4">
    <location>
        <begin position="489"/>
        <end position="605"/>
    </location>
</feature>
<feature type="region of interest" description="Disordered" evidence="4">
    <location>
        <begin position="859"/>
        <end position="906"/>
    </location>
</feature>
<feature type="compositionally biased region" description="Basic and acidic residues" evidence="4">
    <location>
        <begin position="1019"/>
        <end position="1028"/>
    </location>
</feature>
<feature type="compositionally biased region" description="Polar residues" evidence="4">
    <location>
        <begin position="675"/>
        <end position="691"/>
    </location>
</feature>
<feature type="compositionally biased region" description="Polar residues" evidence="4">
    <location>
        <begin position="1186"/>
        <end position="1214"/>
    </location>
</feature>
<keyword evidence="7" id="KW-1185">Reference proteome</keyword>
<evidence type="ECO:0000256" key="2">
    <source>
        <dbReference type="ARBA" id="ARBA00022490"/>
    </source>
</evidence>
<dbReference type="GO" id="GO:0005856">
    <property type="term" value="C:cytoskeleton"/>
    <property type="evidence" value="ECO:0007669"/>
    <property type="project" value="UniProtKB-SubCell"/>
</dbReference>
<feature type="region of interest" description="Disordered" evidence="4">
    <location>
        <begin position="617"/>
        <end position="804"/>
    </location>
</feature>
<organism evidence="6 7">
    <name type="scientific">Penicillium decumbens</name>
    <dbReference type="NCBI Taxonomy" id="69771"/>
    <lineage>
        <taxon>Eukaryota</taxon>
        <taxon>Fungi</taxon>
        <taxon>Dikarya</taxon>
        <taxon>Ascomycota</taxon>
        <taxon>Pezizomycotina</taxon>
        <taxon>Eurotiomycetes</taxon>
        <taxon>Eurotiomycetidae</taxon>
        <taxon>Eurotiales</taxon>
        <taxon>Aspergillaceae</taxon>
        <taxon>Penicillium</taxon>
    </lineage>
</organism>
<dbReference type="Proteomes" id="UP000191522">
    <property type="component" value="Unassembled WGS sequence"/>
</dbReference>
<reference evidence="7" key="1">
    <citation type="journal article" date="2017" name="Nat. Microbiol.">
        <title>Global analysis of biosynthetic gene clusters reveals vast potential of secondary metabolite production in Penicillium species.</title>
        <authorList>
            <person name="Nielsen J.C."/>
            <person name="Grijseels S."/>
            <person name="Prigent S."/>
            <person name="Ji B."/>
            <person name="Dainat J."/>
            <person name="Nielsen K.F."/>
            <person name="Frisvad J.C."/>
            <person name="Workman M."/>
            <person name="Nielsen J."/>
        </authorList>
    </citation>
    <scope>NUCLEOTIDE SEQUENCE [LARGE SCALE GENOMIC DNA]</scope>
    <source>
        <strain evidence="7">IBT 11843</strain>
    </source>
</reference>
<evidence type="ECO:0000256" key="1">
    <source>
        <dbReference type="ARBA" id="ARBA00004245"/>
    </source>
</evidence>
<feature type="compositionally biased region" description="Polar residues" evidence="4">
    <location>
        <begin position="699"/>
        <end position="719"/>
    </location>
</feature>
<keyword evidence="2" id="KW-0963">Cytoplasm</keyword>
<dbReference type="InterPro" id="IPR003108">
    <property type="entry name" value="GAR_dom"/>
</dbReference>
<dbReference type="OrthoDB" id="5409589at2759"/>
<dbReference type="PROSITE" id="PS51460">
    <property type="entry name" value="GAR"/>
    <property type="match status" value="1"/>
</dbReference>
<feature type="compositionally biased region" description="Polar residues" evidence="4">
    <location>
        <begin position="1234"/>
        <end position="1247"/>
    </location>
</feature>
<dbReference type="OMA" id="ATWAFEA"/>
<evidence type="ECO:0000256" key="3">
    <source>
        <dbReference type="ARBA" id="ARBA00023212"/>
    </source>
</evidence>
<name>A0A1V6PF05_PENDC</name>
<evidence type="ECO:0000259" key="5">
    <source>
        <dbReference type="PROSITE" id="PS51460"/>
    </source>
</evidence>
<comment type="caution">
    <text evidence="6">The sequence shown here is derived from an EMBL/GenBank/DDBJ whole genome shotgun (WGS) entry which is preliminary data.</text>
</comment>
<gene>
    <name evidence="6" type="ORF">PENDEC_c006G05771</name>
</gene>
<evidence type="ECO:0000313" key="6">
    <source>
        <dbReference type="EMBL" id="OQD75680.1"/>
    </source>
</evidence>
<evidence type="ECO:0000256" key="4">
    <source>
        <dbReference type="SAM" id="MobiDB-lite"/>
    </source>
</evidence>
<protein>
    <recommendedName>
        <fullName evidence="5">GAR domain-containing protein</fullName>
    </recommendedName>
</protein>
<feature type="domain" description="GAR" evidence="5">
    <location>
        <begin position="1041"/>
        <end position="1117"/>
    </location>
</feature>
<dbReference type="STRING" id="69771.A0A1V6PF05"/>
<dbReference type="InterPro" id="IPR036534">
    <property type="entry name" value="GAR_dom_sf"/>
</dbReference>
<dbReference type="Gene3D" id="3.30.920.20">
    <property type="entry name" value="Gas2-like domain"/>
    <property type="match status" value="1"/>
</dbReference>
<feature type="compositionally biased region" description="Polar residues" evidence="4">
    <location>
        <begin position="374"/>
        <end position="397"/>
    </location>
</feature>
<evidence type="ECO:0000313" key="7">
    <source>
        <dbReference type="Proteomes" id="UP000191522"/>
    </source>
</evidence>
<feature type="compositionally biased region" description="Basic and acidic residues" evidence="4">
    <location>
        <begin position="594"/>
        <end position="603"/>
    </location>
</feature>
<accession>A0A1V6PF05</accession>
<dbReference type="EMBL" id="MDYL01000006">
    <property type="protein sequence ID" value="OQD75680.1"/>
    <property type="molecule type" value="Genomic_DNA"/>
</dbReference>
<feature type="region of interest" description="Disordered" evidence="4">
    <location>
        <begin position="361"/>
        <end position="432"/>
    </location>
</feature>